<dbReference type="GO" id="GO:0030621">
    <property type="term" value="F:U4 snRNA binding"/>
    <property type="evidence" value="ECO:0007669"/>
    <property type="project" value="TreeGrafter"/>
</dbReference>
<dbReference type="Pfam" id="PF08799">
    <property type="entry name" value="PRP4"/>
    <property type="match status" value="1"/>
</dbReference>
<dbReference type="HOGENOM" id="CLU_1565053_0_0_1"/>
<dbReference type="STRING" id="109376.A0A0D3CM67"/>
<feature type="domain" description="Pre-mRNA processing factor 4 (PRP4)-like" evidence="2">
    <location>
        <begin position="62"/>
        <end position="115"/>
    </location>
</feature>
<dbReference type="eggNOG" id="KOG0272">
    <property type="taxonomic scope" value="Eukaryota"/>
</dbReference>
<dbReference type="SMART" id="SM00500">
    <property type="entry name" value="SFM"/>
    <property type="match status" value="1"/>
</dbReference>
<dbReference type="Proteomes" id="UP000032141">
    <property type="component" value="Chromosome C5"/>
</dbReference>
<dbReference type="PANTHER" id="PTHR19846">
    <property type="entry name" value="WD40 REPEAT PROTEIN"/>
    <property type="match status" value="1"/>
</dbReference>
<reference evidence="3 4" key="1">
    <citation type="journal article" date="2014" name="Genome Biol.">
        <title>Transcriptome and methylome profiling reveals relics of genome dominance in the mesopolyploid Brassica oleracea.</title>
        <authorList>
            <person name="Parkin I.A."/>
            <person name="Koh C."/>
            <person name="Tang H."/>
            <person name="Robinson S.J."/>
            <person name="Kagale S."/>
            <person name="Clarke W.E."/>
            <person name="Town C.D."/>
            <person name="Nixon J."/>
            <person name="Krishnakumar V."/>
            <person name="Bidwell S.L."/>
            <person name="Denoeud F."/>
            <person name="Belcram H."/>
            <person name="Links M.G."/>
            <person name="Just J."/>
            <person name="Clarke C."/>
            <person name="Bender T."/>
            <person name="Huebert T."/>
            <person name="Mason A.S."/>
            <person name="Pires J.C."/>
            <person name="Barker G."/>
            <person name="Moore J."/>
            <person name="Walley P.G."/>
            <person name="Manoli S."/>
            <person name="Batley J."/>
            <person name="Edwards D."/>
            <person name="Nelson M.N."/>
            <person name="Wang X."/>
            <person name="Paterson A.H."/>
            <person name="King G."/>
            <person name="Bancroft I."/>
            <person name="Chalhoub B."/>
            <person name="Sharpe A.G."/>
        </authorList>
    </citation>
    <scope>NUCLEOTIDE SEQUENCE</scope>
    <source>
        <strain evidence="3 4">cv. TO1000</strain>
    </source>
</reference>
<organism evidence="3 4">
    <name type="scientific">Brassica oleracea var. oleracea</name>
    <dbReference type="NCBI Taxonomy" id="109376"/>
    <lineage>
        <taxon>Eukaryota</taxon>
        <taxon>Viridiplantae</taxon>
        <taxon>Streptophyta</taxon>
        <taxon>Embryophyta</taxon>
        <taxon>Tracheophyta</taxon>
        <taxon>Spermatophyta</taxon>
        <taxon>Magnoliopsida</taxon>
        <taxon>eudicotyledons</taxon>
        <taxon>Gunneridae</taxon>
        <taxon>Pentapetalae</taxon>
        <taxon>rosids</taxon>
        <taxon>malvids</taxon>
        <taxon>Brassicales</taxon>
        <taxon>Brassicaceae</taxon>
        <taxon>Brassiceae</taxon>
        <taxon>Brassica</taxon>
    </lineage>
</organism>
<reference evidence="3" key="2">
    <citation type="submission" date="2015-03" db="UniProtKB">
        <authorList>
            <consortium name="EnsemblPlants"/>
        </authorList>
    </citation>
    <scope>IDENTIFICATION</scope>
</reference>
<dbReference type="Gene3D" id="4.10.280.110">
    <property type="entry name" value="Pre-mRNA processing factor 4 domain"/>
    <property type="match status" value="1"/>
</dbReference>
<dbReference type="EnsemblPlants" id="Bo5g143000.1">
    <property type="protein sequence ID" value="Bo5g143000.1"/>
    <property type="gene ID" value="Bo5g143000"/>
</dbReference>
<protein>
    <recommendedName>
        <fullName evidence="2">Pre-mRNA processing factor 4 (PRP4)-like domain-containing protein</fullName>
    </recommendedName>
</protein>
<dbReference type="GO" id="GO:0000398">
    <property type="term" value="P:mRNA splicing, via spliceosome"/>
    <property type="evidence" value="ECO:0007669"/>
    <property type="project" value="TreeGrafter"/>
</dbReference>
<dbReference type="InterPro" id="IPR014906">
    <property type="entry name" value="PRP4-like"/>
</dbReference>
<feature type="compositionally biased region" description="Basic and acidic residues" evidence="1">
    <location>
        <begin position="22"/>
        <end position="40"/>
    </location>
</feature>
<evidence type="ECO:0000259" key="2">
    <source>
        <dbReference type="SMART" id="SM00500"/>
    </source>
</evidence>
<dbReference type="Gramene" id="Bo5g143000.1">
    <property type="protein sequence ID" value="Bo5g143000.1"/>
    <property type="gene ID" value="Bo5g143000"/>
</dbReference>
<evidence type="ECO:0000256" key="1">
    <source>
        <dbReference type="SAM" id="MobiDB-lite"/>
    </source>
</evidence>
<sequence length="171" mass="19947">MVRHPPLARPPAFRPPQNGGAKADDERYVISEESRQARERQERAMQELLRKCRAAAMAVPTNNKSSVRGRLRRLGDAITLFGEREMERRARLAQLMARLDIGGQLDRLLRAYEEKVEDEEVQYLFFTEGPKELREARIDIAKYSIKRAAVRVQRAKRRRDDQIDYKARVIT</sequence>
<feature type="region of interest" description="Disordered" evidence="1">
    <location>
        <begin position="1"/>
        <end position="40"/>
    </location>
</feature>
<dbReference type="GO" id="GO:0017070">
    <property type="term" value="F:U6 snRNA binding"/>
    <property type="evidence" value="ECO:0007669"/>
    <property type="project" value="TreeGrafter"/>
</dbReference>
<accession>A0A0D3CM67</accession>
<evidence type="ECO:0000313" key="3">
    <source>
        <dbReference type="EnsemblPlants" id="Bo5g143000.1"/>
    </source>
</evidence>
<dbReference type="PANTHER" id="PTHR19846:SF3">
    <property type="entry name" value="PRE-MRNA PROCESSING FACTOR 4 (PRP4)-LIKE DOMAIN-CONTAINING PROTEIN"/>
    <property type="match status" value="1"/>
</dbReference>
<proteinExistence type="predicted"/>
<evidence type="ECO:0000313" key="4">
    <source>
        <dbReference type="Proteomes" id="UP000032141"/>
    </source>
</evidence>
<dbReference type="AlphaFoldDB" id="A0A0D3CM67"/>
<dbReference type="SUPFAM" id="SSF158230">
    <property type="entry name" value="PRP4-like"/>
    <property type="match status" value="1"/>
</dbReference>
<dbReference type="InterPro" id="IPR036285">
    <property type="entry name" value="PRP4-like_sf"/>
</dbReference>
<dbReference type="GO" id="GO:0046540">
    <property type="term" value="C:U4/U6 x U5 tri-snRNP complex"/>
    <property type="evidence" value="ECO:0007669"/>
    <property type="project" value="TreeGrafter"/>
</dbReference>
<keyword evidence="4" id="KW-1185">Reference proteome</keyword>
<name>A0A0D3CM67_BRAOL</name>